<name>A0ABN9V3Y7_9DINO</name>
<gene>
    <name evidence="1" type="ORF">PCOR1329_LOCUS54456</name>
</gene>
<accession>A0ABN9V3Y7</accession>
<evidence type="ECO:0000313" key="2">
    <source>
        <dbReference type="Proteomes" id="UP001189429"/>
    </source>
</evidence>
<comment type="caution">
    <text evidence="1">The sequence shown here is derived from an EMBL/GenBank/DDBJ whole genome shotgun (WGS) entry which is preliminary data.</text>
</comment>
<reference evidence="1" key="1">
    <citation type="submission" date="2023-10" db="EMBL/GenBank/DDBJ databases">
        <authorList>
            <person name="Chen Y."/>
            <person name="Shah S."/>
            <person name="Dougan E. K."/>
            <person name="Thang M."/>
            <person name="Chan C."/>
        </authorList>
    </citation>
    <scope>NUCLEOTIDE SEQUENCE [LARGE SCALE GENOMIC DNA]</scope>
</reference>
<evidence type="ECO:0000313" key="1">
    <source>
        <dbReference type="EMBL" id="CAK0867534.1"/>
    </source>
</evidence>
<dbReference type="EMBL" id="CAUYUJ010016654">
    <property type="protein sequence ID" value="CAK0867534.1"/>
    <property type="molecule type" value="Genomic_DNA"/>
</dbReference>
<keyword evidence="2" id="KW-1185">Reference proteome</keyword>
<proteinExistence type="predicted"/>
<protein>
    <submittedName>
        <fullName evidence="1">Uncharacterized protein</fullName>
    </submittedName>
</protein>
<feature type="non-terminal residue" evidence="1">
    <location>
        <position position="132"/>
    </location>
</feature>
<sequence length="132" mass="13646">TFTRLAHSAAQTPHASEAALDQLTTLQVSRQARRPGIVCAGAGDIERAHAALKHLRIAHSDMPLASSIAALSPQTHAGKLVPLGAAFYADLRDRVRDASGSVVLGFALVDIVDTLPYLGTDMGPAADGAARG</sequence>
<dbReference type="Proteomes" id="UP001189429">
    <property type="component" value="Unassembled WGS sequence"/>
</dbReference>
<feature type="non-terminal residue" evidence="1">
    <location>
        <position position="1"/>
    </location>
</feature>
<organism evidence="1 2">
    <name type="scientific">Prorocentrum cordatum</name>
    <dbReference type="NCBI Taxonomy" id="2364126"/>
    <lineage>
        <taxon>Eukaryota</taxon>
        <taxon>Sar</taxon>
        <taxon>Alveolata</taxon>
        <taxon>Dinophyceae</taxon>
        <taxon>Prorocentrales</taxon>
        <taxon>Prorocentraceae</taxon>
        <taxon>Prorocentrum</taxon>
    </lineage>
</organism>